<organism evidence="5 6">
    <name type="scientific">Microbacterium keratanolyticum</name>
    <dbReference type="NCBI Taxonomy" id="67574"/>
    <lineage>
        <taxon>Bacteria</taxon>
        <taxon>Bacillati</taxon>
        <taxon>Actinomycetota</taxon>
        <taxon>Actinomycetes</taxon>
        <taxon>Micrococcales</taxon>
        <taxon>Microbacteriaceae</taxon>
        <taxon>Microbacterium</taxon>
    </lineage>
</organism>
<name>A0A9W6HS19_9MICO</name>
<dbReference type="RefSeq" id="WP_204938698.1">
    <property type="nucleotide sequence ID" value="NZ_BAAAUM010000001.1"/>
</dbReference>
<sequence length="308" mass="32794">MSEPYDVLVIGGGPAGLSAALNLGRSLVDVLVVDADRPRNAATVFSHGFLTRDGVPPSELRKLAREEVSAYSTVEVRTRQRVFSLRRDDRDVFVAEIGRSQATETVQARAVLLATGLRETLPPVPDLLGFYGVTLFSCAACDGWELRGQPLALFGQSDDLADRARLISRWSDDLTVFTHGAEVIDAVAEAELATLGVTVERELIADLVGEKGRLESVRLVDGRVIAASGGFIRPHWTLDLSFLFGIDPERDVEGHLITDGSGRTSIPGLYAAGDATAPGPQQLIVAAGTGARAAAVMVHDTIGVTTTH</sequence>
<comment type="catalytic activity">
    <reaction evidence="3">
        <text>[thioredoxin]-dithiol + NADP(+) = [thioredoxin]-disulfide + NADPH + H(+)</text>
        <dbReference type="Rhea" id="RHEA:20345"/>
        <dbReference type="Rhea" id="RHEA-COMP:10698"/>
        <dbReference type="Rhea" id="RHEA-COMP:10700"/>
        <dbReference type="ChEBI" id="CHEBI:15378"/>
        <dbReference type="ChEBI" id="CHEBI:29950"/>
        <dbReference type="ChEBI" id="CHEBI:50058"/>
        <dbReference type="ChEBI" id="CHEBI:57783"/>
        <dbReference type="ChEBI" id="CHEBI:58349"/>
        <dbReference type="EC" id="1.8.1.9"/>
    </reaction>
</comment>
<dbReference type="PRINTS" id="PR00368">
    <property type="entry name" value="FADPNR"/>
</dbReference>
<reference evidence="5" key="1">
    <citation type="journal article" date="2014" name="Int. J. Syst. Evol. Microbiol.">
        <title>Complete genome sequence of Corynebacterium casei LMG S-19264T (=DSM 44701T), isolated from a smear-ripened cheese.</title>
        <authorList>
            <consortium name="US DOE Joint Genome Institute (JGI-PGF)"/>
            <person name="Walter F."/>
            <person name="Albersmeier A."/>
            <person name="Kalinowski J."/>
            <person name="Ruckert C."/>
        </authorList>
    </citation>
    <scope>NUCLEOTIDE SEQUENCE</scope>
    <source>
        <strain evidence="5">VKM Ac-1958</strain>
    </source>
</reference>
<evidence type="ECO:0000259" key="4">
    <source>
        <dbReference type="Pfam" id="PF07992"/>
    </source>
</evidence>
<dbReference type="SUPFAM" id="SSF51905">
    <property type="entry name" value="FAD/NAD(P)-binding domain"/>
    <property type="match status" value="1"/>
</dbReference>
<dbReference type="Gene3D" id="3.50.50.60">
    <property type="entry name" value="FAD/NAD(P)-binding domain"/>
    <property type="match status" value="2"/>
</dbReference>
<dbReference type="EMBL" id="BSET01000001">
    <property type="protein sequence ID" value="GLK01035.1"/>
    <property type="molecule type" value="Genomic_DNA"/>
</dbReference>
<proteinExistence type="predicted"/>
<gene>
    <name evidence="5" type="ORF">GCM10017596_07500</name>
</gene>
<evidence type="ECO:0000313" key="5">
    <source>
        <dbReference type="EMBL" id="GLK01035.1"/>
    </source>
</evidence>
<accession>A0A9W6HS19</accession>
<feature type="domain" description="FAD/NAD(P)-binding" evidence="4">
    <location>
        <begin position="5"/>
        <end position="290"/>
    </location>
</feature>
<protein>
    <submittedName>
        <fullName evidence="5">Thioredoxin reductase</fullName>
    </submittedName>
</protein>
<dbReference type="AlphaFoldDB" id="A0A9W6HS19"/>
<evidence type="ECO:0000256" key="2">
    <source>
        <dbReference type="ARBA" id="ARBA00023002"/>
    </source>
</evidence>
<dbReference type="InterPro" id="IPR023753">
    <property type="entry name" value="FAD/NAD-binding_dom"/>
</dbReference>
<dbReference type="PANTHER" id="PTHR48105">
    <property type="entry name" value="THIOREDOXIN REDUCTASE 1-RELATED-RELATED"/>
    <property type="match status" value="1"/>
</dbReference>
<dbReference type="InterPro" id="IPR036188">
    <property type="entry name" value="FAD/NAD-bd_sf"/>
</dbReference>
<dbReference type="GO" id="GO:0004791">
    <property type="term" value="F:thioredoxin-disulfide reductase (NADPH) activity"/>
    <property type="evidence" value="ECO:0007669"/>
    <property type="project" value="UniProtKB-EC"/>
</dbReference>
<dbReference type="PRINTS" id="PR00469">
    <property type="entry name" value="PNDRDTASEII"/>
</dbReference>
<evidence type="ECO:0000313" key="6">
    <source>
        <dbReference type="Proteomes" id="UP001142325"/>
    </source>
</evidence>
<keyword evidence="6" id="KW-1185">Reference proteome</keyword>
<evidence type="ECO:0000256" key="1">
    <source>
        <dbReference type="ARBA" id="ARBA00022630"/>
    </source>
</evidence>
<keyword evidence="2" id="KW-0560">Oxidoreductase</keyword>
<dbReference type="Proteomes" id="UP001142325">
    <property type="component" value="Unassembled WGS sequence"/>
</dbReference>
<dbReference type="InterPro" id="IPR050097">
    <property type="entry name" value="Ferredoxin-NADP_redctase_2"/>
</dbReference>
<evidence type="ECO:0000256" key="3">
    <source>
        <dbReference type="ARBA" id="ARBA00048132"/>
    </source>
</evidence>
<comment type="caution">
    <text evidence="5">The sequence shown here is derived from an EMBL/GenBank/DDBJ whole genome shotgun (WGS) entry which is preliminary data.</text>
</comment>
<reference evidence="5" key="2">
    <citation type="submission" date="2023-01" db="EMBL/GenBank/DDBJ databases">
        <authorList>
            <person name="Sun Q."/>
            <person name="Evtushenko L."/>
        </authorList>
    </citation>
    <scope>NUCLEOTIDE SEQUENCE</scope>
    <source>
        <strain evidence="5">VKM Ac-1958</strain>
    </source>
</reference>
<keyword evidence="1" id="KW-0285">Flavoprotein</keyword>
<dbReference type="Pfam" id="PF07992">
    <property type="entry name" value="Pyr_redox_2"/>
    <property type="match status" value="1"/>
</dbReference>